<sequence length="620" mass="68880">MSFSVCFRSVGSPSRSVFQRRLHIKKLPIIIPNYTITTRGMATTRVMKESYDIVVVGAGWFGLAAAKAIRQISPGAKLAVLESAESCGGTWSKNRLYPGLKSNNMRGTYEFPDFPMEENKYGVKPNSHIPGPILHRYLTDFSKHFDVYNRIQFNTAVDLVERQGSGGWRLSVKSPDGSRSIDTTKLVLATGLTSTPNMPAYKDADKFGAPLFHAKDFCKNAPSLDVKKAIVVGGAKSAFDVAYALVQDGATVDLIVRPTGNGPVWIAPPFVTPFKKRIDQLLNIRWMTWFSPCPWGDADGYRGIRKFLHETAIGRFLVERFWSVLSSDIITANGYDSHPELKKLKPWHSAYWIGSGLSILNYDSPLFDLVKQGKIRVHLDDIERLEPHRAILASGEQIDTDAIICSTGWKKESTIKFANLGQENLGLPYSPDEKRALAQAADAKVLSLYPGLKKQPKISGKPKEANPLRYYRFMVPSTYVSSQDLAFAGMISTVSTATCATIQGHWIAAFMAGKLDHTLGTEEEIINEIMLHTQWGKWRFPCGYGADLPDMVFEGLPYVNMLMHDMGLKTHRKSSTFQDLVSPYLPADFKGLMDEWKAKDGGVIEAVGVEPELQAAVKKV</sequence>
<dbReference type="Proteomes" id="UP000830768">
    <property type="component" value="Chromosome 3"/>
</dbReference>
<proteinExistence type="predicted"/>
<protein>
    <submittedName>
        <fullName evidence="1">Uncharacterized protein</fullName>
    </submittedName>
</protein>
<gene>
    <name evidence="1" type="ORF">LCI18_003649</name>
</gene>
<organism evidence="1 2">
    <name type="scientific">Fusarium solani subsp. cucurbitae</name>
    <name type="common">Neocosmosporum cucurbitae</name>
    <dbReference type="NCBI Taxonomy" id="2747967"/>
    <lineage>
        <taxon>Eukaryota</taxon>
        <taxon>Fungi</taxon>
        <taxon>Dikarya</taxon>
        <taxon>Ascomycota</taxon>
        <taxon>Pezizomycotina</taxon>
        <taxon>Sordariomycetes</taxon>
        <taxon>Hypocreomycetidae</taxon>
        <taxon>Hypocreales</taxon>
        <taxon>Nectriaceae</taxon>
        <taxon>Fusarium</taxon>
        <taxon>Fusarium solani species complex</taxon>
    </lineage>
</organism>
<reference evidence="1" key="1">
    <citation type="submission" date="2021-11" db="EMBL/GenBank/DDBJ databases">
        <title>Fusarium solani-melongenae Genome sequencing and assembly.</title>
        <authorList>
            <person name="Xie S."/>
            <person name="Huang L."/>
            <person name="Zhang X."/>
        </authorList>
    </citation>
    <scope>NUCLEOTIDE SEQUENCE</scope>
    <source>
        <strain evidence="1">CRI 24-3</strain>
    </source>
</reference>
<dbReference type="EMBL" id="CP090032">
    <property type="protein sequence ID" value="UPK92714.1"/>
    <property type="molecule type" value="Genomic_DNA"/>
</dbReference>
<accession>A0ACD3YUR6</accession>
<evidence type="ECO:0000313" key="2">
    <source>
        <dbReference type="Proteomes" id="UP000830768"/>
    </source>
</evidence>
<keyword evidence="2" id="KW-1185">Reference proteome</keyword>
<evidence type="ECO:0000313" key="1">
    <source>
        <dbReference type="EMBL" id="UPK92714.1"/>
    </source>
</evidence>
<name>A0ACD3YUR6_FUSSC</name>